<protein>
    <submittedName>
        <fullName evidence="7">AAHS family 4-hydroxybenzoate transporter-like MFS transporter</fullName>
    </submittedName>
</protein>
<sequence>MNTKYSIPELINDAPLTSFQWRVFILCFLVAIFDGFDTQAVAFTGPALIQAFNLGPGALAPVMTAGTIGMVLGAMSLGLVGDKIGRRPAILGAVALFGGASLATAFATTTEQIFVLRFLAGLGMGGATPVVLSLAAEYGPSNKRGTIMTTVLLGLPAGAILGGLLAAKMLPVIGWQGIFAVGGLVPLALLVILAFALPESLYYMAGRKDKDNTAKIDRIIGKIVRRPLMAHASYTVPELEVKTSVTSLFADGLARNTIAIWTIYLFNWVAWFMFLSWLPTVLKASGLPATSAPMGTVAVNAVFVVCAIPLATILPKMNTRMLLLALFILGMLVSVGLANSGTNWTWVFILAGAAGLGIGGQQIVLNYMVAEAYPTALRATATGWAIALGRVGAILGSASGGWVLEQGGPSGFYMTLVLPLAIAAAGLAIIKTVAANRSGTLAAAH</sequence>
<dbReference type="Gene3D" id="1.20.1250.20">
    <property type="entry name" value="MFS general substrate transporter like domains"/>
    <property type="match status" value="1"/>
</dbReference>
<evidence type="ECO:0000259" key="6">
    <source>
        <dbReference type="PROSITE" id="PS50850"/>
    </source>
</evidence>
<dbReference type="RefSeq" id="WP_132258307.1">
    <property type="nucleotide sequence ID" value="NZ_SLZQ01000004.1"/>
</dbReference>
<dbReference type="GO" id="GO:0005886">
    <property type="term" value="C:plasma membrane"/>
    <property type="evidence" value="ECO:0007669"/>
    <property type="project" value="TreeGrafter"/>
</dbReference>
<dbReference type="EMBL" id="SLZQ01000004">
    <property type="protein sequence ID" value="TCS37361.1"/>
    <property type="molecule type" value="Genomic_DNA"/>
</dbReference>
<feature type="transmembrane region" description="Helical" evidence="5">
    <location>
        <begin position="297"/>
        <end position="314"/>
    </location>
</feature>
<feature type="transmembrane region" description="Helical" evidence="5">
    <location>
        <begin position="258"/>
        <end position="277"/>
    </location>
</feature>
<feature type="transmembrane region" description="Helical" evidence="5">
    <location>
        <begin position="89"/>
        <end position="108"/>
    </location>
</feature>
<evidence type="ECO:0000313" key="8">
    <source>
        <dbReference type="Proteomes" id="UP000295382"/>
    </source>
</evidence>
<dbReference type="AlphaFoldDB" id="A0A4R3HYH7"/>
<feature type="transmembrane region" description="Helical" evidence="5">
    <location>
        <begin position="58"/>
        <end position="77"/>
    </location>
</feature>
<dbReference type="OrthoDB" id="7066727at2"/>
<evidence type="ECO:0000256" key="5">
    <source>
        <dbReference type="SAM" id="Phobius"/>
    </source>
</evidence>
<dbReference type="PROSITE" id="PS50850">
    <property type="entry name" value="MFS"/>
    <property type="match status" value="1"/>
</dbReference>
<feature type="transmembrane region" description="Helical" evidence="5">
    <location>
        <begin position="321"/>
        <end position="338"/>
    </location>
</feature>
<evidence type="ECO:0000256" key="2">
    <source>
        <dbReference type="ARBA" id="ARBA00022692"/>
    </source>
</evidence>
<feature type="domain" description="Major facilitator superfamily (MFS) profile" evidence="6">
    <location>
        <begin position="23"/>
        <end position="438"/>
    </location>
</feature>
<comment type="caution">
    <text evidence="7">The sequence shown here is derived from an EMBL/GenBank/DDBJ whole genome shotgun (WGS) entry which is preliminary data.</text>
</comment>
<dbReference type="PANTHER" id="PTHR23508">
    <property type="entry name" value="CARBOXYLIC ACID TRANSPORTER PROTEIN HOMOLOG"/>
    <property type="match status" value="1"/>
</dbReference>
<feature type="transmembrane region" description="Helical" evidence="5">
    <location>
        <begin position="147"/>
        <end position="167"/>
    </location>
</feature>
<feature type="transmembrane region" description="Helical" evidence="5">
    <location>
        <begin position="344"/>
        <end position="369"/>
    </location>
</feature>
<evidence type="ECO:0000256" key="3">
    <source>
        <dbReference type="ARBA" id="ARBA00022989"/>
    </source>
</evidence>
<dbReference type="PROSITE" id="PS00217">
    <property type="entry name" value="SUGAR_TRANSPORT_2"/>
    <property type="match status" value="1"/>
</dbReference>
<keyword evidence="8" id="KW-1185">Reference proteome</keyword>
<name>A0A4R3HYH7_PAULE</name>
<keyword evidence="4 5" id="KW-0472">Membrane</keyword>
<evidence type="ECO:0000256" key="4">
    <source>
        <dbReference type="ARBA" id="ARBA00023136"/>
    </source>
</evidence>
<accession>A0A4R3HYH7</accession>
<dbReference type="GO" id="GO:0046943">
    <property type="term" value="F:carboxylic acid transmembrane transporter activity"/>
    <property type="evidence" value="ECO:0007669"/>
    <property type="project" value="TreeGrafter"/>
</dbReference>
<keyword evidence="2 5" id="KW-0812">Transmembrane</keyword>
<dbReference type="InterPro" id="IPR011701">
    <property type="entry name" value="MFS"/>
</dbReference>
<dbReference type="InterPro" id="IPR036259">
    <property type="entry name" value="MFS_trans_sf"/>
</dbReference>
<dbReference type="Pfam" id="PF07690">
    <property type="entry name" value="MFS_1"/>
    <property type="match status" value="1"/>
</dbReference>
<proteinExistence type="predicted"/>
<dbReference type="SUPFAM" id="SSF103473">
    <property type="entry name" value="MFS general substrate transporter"/>
    <property type="match status" value="1"/>
</dbReference>
<dbReference type="PANTHER" id="PTHR23508:SF10">
    <property type="entry name" value="CARBOXYLIC ACID TRANSPORTER PROTEIN HOMOLOG"/>
    <property type="match status" value="1"/>
</dbReference>
<evidence type="ECO:0000256" key="1">
    <source>
        <dbReference type="ARBA" id="ARBA00004141"/>
    </source>
</evidence>
<feature type="transmembrane region" description="Helical" evidence="5">
    <location>
        <begin position="114"/>
        <end position="135"/>
    </location>
</feature>
<dbReference type="InterPro" id="IPR005829">
    <property type="entry name" value="Sugar_transporter_CS"/>
</dbReference>
<evidence type="ECO:0000313" key="7">
    <source>
        <dbReference type="EMBL" id="TCS37361.1"/>
    </source>
</evidence>
<feature type="transmembrane region" description="Helical" evidence="5">
    <location>
        <begin position="173"/>
        <end position="197"/>
    </location>
</feature>
<gene>
    <name evidence="7" type="ORF">EDC30_104164</name>
</gene>
<reference evidence="7 8" key="1">
    <citation type="submission" date="2019-03" db="EMBL/GenBank/DDBJ databases">
        <title>Genomic Encyclopedia of Type Strains, Phase IV (KMG-IV): sequencing the most valuable type-strain genomes for metagenomic binning, comparative biology and taxonomic classification.</title>
        <authorList>
            <person name="Goeker M."/>
        </authorList>
    </citation>
    <scope>NUCLEOTIDE SEQUENCE [LARGE SCALE GENOMIC DNA]</scope>
    <source>
        <strain evidence="7 8">DSM 7445</strain>
    </source>
</reference>
<feature type="transmembrane region" description="Helical" evidence="5">
    <location>
        <begin position="410"/>
        <end position="430"/>
    </location>
</feature>
<dbReference type="InterPro" id="IPR020846">
    <property type="entry name" value="MFS_dom"/>
</dbReference>
<keyword evidence="3 5" id="KW-1133">Transmembrane helix</keyword>
<comment type="subcellular location">
    <subcellularLocation>
        <location evidence="1">Membrane</location>
        <topology evidence="1">Multi-pass membrane protein</topology>
    </subcellularLocation>
</comment>
<dbReference type="Proteomes" id="UP000295382">
    <property type="component" value="Unassembled WGS sequence"/>
</dbReference>
<organism evidence="7 8">
    <name type="scientific">Paucimonas lemoignei</name>
    <name type="common">Pseudomonas lemoignei</name>
    <dbReference type="NCBI Taxonomy" id="29443"/>
    <lineage>
        <taxon>Bacteria</taxon>
        <taxon>Pseudomonadati</taxon>
        <taxon>Pseudomonadota</taxon>
        <taxon>Betaproteobacteria</taxon>
        <taxon>Burkholderiales</taxon>
        <taxon>Burkholderiaceae</taxon>
        <taxon>Paucimonas</taxon>
    </lineage>
</organism>
<feature type="transmembrane region" description="Helical" evidence="5">
    <location>
        <begin position="381"/>
        <end position="404"/>
    </location>
</feature>